<comment type="function">
    <text evidence="6">Participates in both the initiation and recycling phases of transcription. In the presence of the delta subunit, RNAP displays an increased specificity of transcription, a decreased affinity for nucleic acids, and an increased efficiency of RNA synthesis because of enhanced recycling.</text>
</comment>
<dbReference type="GeneID" id="90838495"/>
<gene>
    <name evidence="6 10" type="primary">rpoE</name>
    <name evidence="8" type="ORF">AS033_00285</name>
    <name evidence="9" type="ORF">RSA11_01825</name>
    <name evidence="10" type="ORF">SZL87_07010</name>
</gene>
<comment type="caution">
    <text evidence="8">The sequence shown here is derived from an EMBL/GenBank/DDBJ whole genome shotgun (WGS) entry which is preliminary data.</text>
</comment>
<evidence type="ECO:0000313" key="13">
    <source>
        <dbReference type="Proteomes" id="UP001387110"/>
    </source>
</evidence>
<evidence type="ECO:0000256" key="3">
    <source>
        <dbReference type="ARBA" id="ARBA00022679"/>
    </source>
</evidence>
<evidence type="ECO:0000256" key="1">
    <source>
        <dbReference type="ARBA" id="ARBA00009828"/>
    </source>
</evidence>
<keyword evidence="13" id="KW-1185">Reference proteome</keyword>
<dbReference type="NCBIfam" id="TIGR04567">
    <property type="entry name" value="RNAP_delt_lowGC"/>
    <property type="match status" value="1"/>
</dbReference>
<dbReference type="InterPro" id="IPR038087">
    <property type="entry name" value="RNAP_delta_N_dom_sf"/>
</dbReference>
<dbReference type="GO" id="GO:0003899">
    <property type="term" value="F:DNA-directed RNA polymerase activity"/>
    <property type="evidence" value="ECO:0007669"/>
    <property type="project" value="UniProtKB-UniRule"/>
</dbReference>
<dbReference type="Proteomes" id="UP000072605">
    <property type="component" value="Unassembled WGS sequence"/>
</dbReference>
<comment type="similarity">
    <text evidence="1 6">Belongs to the RpoE family.</text>
</comment>
<reference evidence="10 13" key="3">
    <citation type="submission" date="2023-12" db="EMBL/GenBank/DDBJ databases">
        <authorList>
            <person name="Easwaran N."/>
            <person name="Lazarus H.P.S."/>
        </authorList>
    </citation>
    <scope>NUCLEOTIDE SEQUENCE [LARGE SCALE GENOMIC DNA]</scope>
    <source>
        <strain evidence="10 13">VIT-2023</strain>
    </source>
</reference>
<name>A0A0V8GI57_9BACL</name>
<dbReference type="RefSeq" id="WP_023469562.1">
    <property type="nucleotide sequence ID" value="NZ_JAVMJT010000005.1"/>
</dbReference>
<dbReference type="Gene3D" id="1.10.10.1250">
    <property type="entry name" value="RNA polymerase, subunit delta, N-terminal domain"/>
    <property type="match status" value="1"/>
</dbReference>
<keyword evidence="3 6" id="KW-0808">Transferase</keyword>
<dbReference type="GO" id="GO:0006351">
    <property type="term" value="P:DNA-templated transcription"/>
    <property type="evidence" value="ECO:0007669"/>
    <property type="project" value="InterPro"/>
</dbReference>
<dbReference type="HAMAP" id="MF_00357">
    <property type="entry name" value="RNApol_bact_RpoE"/>
    <property type="match status" value="1"/>
</dbReference>
<evidence type="ECO:0000313" key="9">
    <source>
        <dbReference type="EMBL" id="KTR28180.1"/>
    </source>
</evidence>
<evidence type="ECO:0000313" key="11">
    <source>
        <dbReference type="Proteomes" id="UP000053797"/>
    </source>
</evidence>
<organism evidence="8 11">
    <name type="scientific">Exiguobacterium indicum</name>
    <dbReference type="NCBI Taxonomy" id="296995"/>
    <lineage>
        <taxon>Bacteria</taxon>
        <taxon>Bacillati</taxon>
        <taxon>Bacillota</taxon>
        <taxon>Bacilli</taxon>
        <taxon>Bacillales</taxon>
        <taxon>Bacillales Family XII. Incertae Sedis</taxon>
        <taxon>Exiguobacterium</taxon>
    </lineage>
</organism>
<reference evidence="8 11" key="1">
    <citation type="journal article" date="2015" name="Int. J. Syst. Evol. Microbiol.">
        <title>Exiguobacterium enclense sp. nov., isolated from sediment.</title>
        <authorList>
            <person name="Dastager S.G."/>
            <person name="Mawlankar R."/>
            <person name="Sonalkar V.V."/>
            <person name="Thorat M.N."/>
            <person name="Mual P."/>
            <person name="Verma A."/>
            <person name="Krishnamurthi S."/>
            <person name="Tang S.K."/>
            <person name="Li W.J."/>
        </authorList>
    </citation>
    <scope>NUCLEOTIDE SEQUENCE [LARGE SCALE GENOMIC DNA]</scope>
    <source>
        <strain evidence="8 11">NIO-1109</strain>
    </source>
</reference>
<dbReference type="AlphaFoldDB" id="A0A0V8GI57"/>
<keyword evidence="5 6" id="KW-0804">Transcription</keyword>
<dbReference type="OrthoDB" id="401223at2"/>
<keyword evidence="2 6" id="KW-0240">DNA-directed RNA polymerase</keyword>
<dbReference type="InterPro" id="IPR029757">
    <property type="entry name" value="RpoE"/>
</dbReference>
<evidence type="ECO:0000259" key="7">
    <source>
        <dbReference type="PROSITE" id="PS51913"/>
    </source>
</evidence>
<dbReference type="InterPro" id="IPR007759">
    <property type="entry name" value="Asxl_HARE-HTH"/>
</dbReference>
<evidence type="ECO:0000313" key="8">
    <source>
        <dbReference type="EMBL" id="KSU49839.1"/>
    </source>
</evidence>
<evidence type="ECO:0000256" key="2">
    <source>
        <dbReference type="ARBA" id="ARBA00022478"/>
    </source>
</evidence>
<evidence type="ECO:0000313" key="12">
    <source>
        <dbReference type="Proteomes" id="UP000072605"/>
    </source>
</evidence>
<dbReference type="Pfam" id="PF05066">
    <property type="entry name" value="HARE-HTH"/>
    <property type="match status" value="1"/>
</dbReference>
<evidence type="ECO:0000256" key="5">
    <source>
        <dbReference type="ARBA" id="ARBA00023163"/>
    </source>
</evidence>
<dbReference type="GO" id="GO:0000428">
    <property type="term" value="C:DNA-directed RNA polymerase complex"/>
    <property type="evidence" value="ECO:0007669"/>
    <property type="project" value="UniProtKB-KW"/>
</dbReference>
<feature type="domain" description="HTH HARE-type" evidence="7">
    <location>
        <begin position="14"/>
        <end position="83"/>
    </location>
</feature>
<keyword evidence="4 6" id="KW-0548">Nucleotidyltransferase</keyword>
<sequence length="174" mass="20403">MSLSRLSKEEITDLSLIEFVNEMLQEAGEQPITFDDITSEIEKYHTFTDEEDKFEKLAQLYTDMNIDGNFVNVGANRWSLRAWYPFDKSDEDLVIEARQRGELDEFEEEFNYDAEEDEFETIEDDLDTFAKTADYDSADDSEDDDTFKKVAAIDDLDDDLDEEDLEDFEEEEEV</sequence>
<reference evidence="9 12" key="2">
    <citation type="journal article" date="2016" name="Front. Microbiol.">
        <title>Genomic Resource of Rice Seed Associated Bacteria.</title>
        <authorList>
            <person name="Midha S."/>
            <person name="Bansal K."/>
            <person name="Sharma S."/>
            <person name="Kumar N."/>
            <person name="Patil P.P."/>
            <person name="Chaudhry V."/>
            <person name="Patil P.B."/>
        </authorList>
    </citation>
    <scope>NUCLEOTIDE SEQUENCE [LARGE SCALE GENOMIC DNA]</scope>
    <source>
        <strain evidence="9 12">RSA11</strain>
    </source>
</reference>
<evidence type="ECO:0000313" key="10">
    <source>
        <dbReference type="EMBL" id="MEI4462182.1"/>
    </source>
</evidence>
<dbReference type="PROSITE" id="PS51913">
    <property type="entry name" value="HTH_HARE"/>
    <property type="match status" value="1"/>
</dbReference>
<proteinExistence type="inferred from homology"/>
<dbReference type="EMBL" id="LNQL01000001">
    <property type="protein sequence ID" value="KSU49839.1"/>
    <property type="molecule type" value="Genomic_DNA"/>
</dbReference>
<dbReference type="GO" id="GO:0006355">
    <property type="term" value="P:regulation of DNA-templated transcription"/>
    <property type="evidence" value="ECO:0007669"/>
    <property type="project" value="UniProtKB-UniRule"/>
</dbReference>
<dbReference type="EMBL" id="JBAWKY010000001">
    <property type="protein sequence ID" value="MEI4462182.1"/>
    <property type="molecule type" value="Genomic_DNA"/>
</dbReference>
<protein>
    <recommendedName>
        <fullName evidence="6">Probable DNA-directed RNA polymerase subunit delta</fullName>
    </recommendedName>
    <alternativeName>
        <fullName evidence="6">RNAP delta factor</fullName>
    </alternativeName>
</protein>
<dbReference type="EMBL" id="LDQV01000008">
    <property type="protein sequence ID" value="KTR28180.1"/>
    <property type="molecule type" value="Genomic_DNA"/>
</dbReference>
<accession>A0A0V8GI57</accession>
<dbReference type="Proteomes" id="UP001387110">
    <property type="component" value="Unassembled WGS sequence"/>
</dbReference>
<dbReference type="Proteomes" id="UP000053797">
    <property type="component" value="Unassembled WGS sequence"/>
</dbReference>
<evidence type="ECO:0000256" key="4">
    <source>
        <dbReference type="ARBA" id="ARBA00022695"/>
    </source>
</evidence>
<evidence type="ECO:0000256" key="6">
    <source>
        <dbReference type="HAMAP-Rule" id="MF_00357"/>
    </source>
</evidence>
<comment type="subunit">
    <text evidence="6">RNAP is composed of a core of 2 alpha, a beta and a beta' subunits. The core is associated with a delta subunit and one of several sigma factors.</text>
</comment>